<protein>
    <recommendedName>
        <fullName evidence="3">ATPase</fullName>
    </recommendedName>
</protein>
<reference evidence="1 2" key="1">
    <citation type="submission" date="2018-12" db="EMBL/GenBank/DDBJ databases">
        <authorList>
            <person name="Toschakov S.V."/>
        </authorList>
    </citation>
    <scope>NUCLEOTIDE SEQUENCE [LARGE SCALE GENOMIC DNA]</scope>
    <source>
        <strain evidence="1 2">GM2012</strain>
    </source>
</reference>
<dbReference type="InterPro" id="IPR014729">
    <property type="entry name" value="Rossmann-like_a/b/a_fold"/>
</dbReference>
<dbReference type="Proteomes" id="UP000280296">
    <property type="component" value="Unassembled WGS sequence"/>
</dbReference>
<dbReference type="OrthoDB" id="9789567at2"/>
<evidence type="ECO:0000313" key="2">
    <source>
        <dbReference type="Proteomes" id="UP000280296"/>
    </source>
</evidence>
<keyword evidence="2" id="KW-1185">Reference proteome</keyword>
<gene>
    <name evidence="1" type="ORF">TsocGM_09700</name>
</gene>
<dbReference type="NCBIfam" id="NF041925">
    <property type="entry name" value="QatC"/>
    <property type="match status" value="1"/>
</dbReference>
<dbReference type="InterPro" id="IPR049676">
    <property type="entry name" value="QatC"/>
</dbReference>
<name>A0A432MLH5_9BACT</name>
<accession>A0A432MLH5</accession>
<comment type="caution">
    <text evidence="1">The sequence shown here is derived from an EMBL/GenBank/DDBJ whole genome shotgun (WGS) entry which is preliminary data.</text>
</comment>
<evidence type="ECO:0000313" key="1">
    <source>
        <dbReference type="EMBL" id="RUL87986.1"/>
    </source>
</evidence>
<dbReference type="RefSeq" id="WP_126725107.1">
    <property type="nucleotide sequence ID" value="NZ_RYZH01000015.1"/>
</dbReference>
<proteinExistence type="predicted"/>
<sequence>MRHHVVCLVGDGDRYRAEAAGGEARIELGLGISRPDISVRNDVMPKLLKAGLYPDDATLDLLNLAIAAYSADFRVRRQTAYDRWTRDIILHLPVVDVGLWRESTDTLVKMLGFLTGDHWEVVFRGREPIGPPQGFRSRRMQPGQAAQVCLFSGGLDSFVGALDLLEAGGRPTLVGHYGSGGATSSAQKEVWSVLDRSHEGRYDRFGFYLLPPYESETDRELTSRARSILFLALGVLVASCRAEESALFVPENGLISLNVPLTPSRMGSLSTRTTHPYFLGLLAKLLRHLGIRVSLETPYRFQTKGEMLGHAKNRTLVAEGARKTVSCSHPDVGRFHRKSPGQHCGYCVPCIIRRASMREAGLDRPEDYLVDVIADPPDVASDTGHDLRAFQMAVERVSTSGRARLLFDVIDTGPVPPGEIAGLVDVYRRGMEEVRRFLRGGS</sequence>
<reference evidence="1 2" key="2">
    <citation type="submission" date="2019-01" db="EMBL/GenBank/DDBJ databases">
        <title>Tautonia sociabilis, a novel thermotolerant planctomycete of Isosphaeraceae family, isolated from a 4000 m deep subterranean habitat.</title>
        <authorList>
            <person name="Kovaleva O.L."/>
            <person name="Elcheninov A.G."/>
            <person name="Van Heerden E."/>
            <person name="Toshchakov S.V."/>
            <person name="Novikov A."/>
            <person name="Bonch-Osmolovskaya E.A."/>
            <person name="Kublanov I.V."/>
        </authorList>
    </citation>
    <scope>NUCLEOTIDE SEQUENCE [LARGE SCALE GENOMIC DNA]</scope>
    <source>
        <strain evidence="1 2">GM2012</strain>
    </source>
</reference>
<dbReference type="SUPFAM" id="SSF52402">
    <property type="entry name" value="Adenine nucleotide alpha hydrolases-like"/>
    <property type="match status" value="1"/>
</dbReference>
<dbReference type="EMBL" id="RYZH01000015">
    <property type="protein sequence ID" value="RUL87986.1"/>
    <property type="molecule type" value="Genomic_DNA"/>
</dbReference>
<dbReference type="Gene3D" id="3.40.50.620">
    <property type="entry name" value="HUPs"/>
    <property type="match status" value="1"/>
</dbReference>
<evidence type="ECO:0008006" key="3">
    <source>
        <dbReference type="Google" id="ProtNLM"/>
    </source>
</evidence>
<dbReference type="AlphaFoldDB" id="A0A432MLH5"/>
<organism evidence="1 2">
    <name type="scientific">Tautonia sociabilis</name>
    <dbReference type="NCBI Taxonomy" id="2080755"/>
    <lineage>
        <taxon>Bacteria</taxon>
        <taxon>Pseudomonadati</taxon>
        <taxon>Planctomycetota</taxon>
        <taxon>Planctomycetia</taxon>
        <taxon>Isosphaerales</taxon>
        <taxon>Isosphaeraceae</taxon>
        <taxon>Tautonia</taxon>
    </lineage>
</organism>